<feature type="transmembrane region" description="Helical" evidence="1">
    <location>
        <begin position="80"/>
        <end position="99"/>
    </location>
</feature>
<reference evidence="2 3" key="1">
    <citation type="journal article" date="2012" name="J. Bacteriol.">
        <title>Genome sequence of proteorhodopsin-containing sea ice bacterium Glaciecola punicea ACAM 611T.</title>
        <authorList>
            <person name="Qin Q.-L."/>
            <person name="Xie B.-B."/>
            <person name="Shu Y.-L."/>
            <person name="Rong J.-C."/>
            <person name="Zhao D.-L."/>
            <person name="Zhang X.-Y."/>
            <person name="Chen X.-L."/>
            <person name="Zhou B.-C."/>
            <person name="Zhanga Y.-Z."/>
        </authorList>
    </citation>
    <scope>NUCLEOTIDE SEQUENCE [LARGE SCALE GENOMIC DNA]</scope>
    <source>
        <strain evidence="2 3">ACAM 611</strain>
    </source>
</reference>
<evidence type="ECO:0000313" key="3">
    <source>
        <dbReference type="Proteomes" id="UP000053586"/>
    </source>
</evidence>
<dbReference type="EMBL" id="BAET01000007">
    <property type="protein sequence ID" value="GAB54802.1"/>
    <property type="molecule type" value="Genomic_DNA"/>
</dbReference>
<protein>
    <recommendedName>
        <fullName evidence="4">Zn-ribbon protein</fullName>
    </recommendedName>
</protein>
<evidence type="ECO:0008006" key="4">
    <source>
        <dbReference type="Google" id="ProtNLM"/>
    </source>
</evidence>
<evidence type="ECO:0000256" key="1">
    <source>
        <dbReference type="SAM" id="Phobius"/>
    </source>
</evidence>
<dbReference type="RefSeq" id="WP_006003319.1">
    <property type="nucleotide sequence ID" value="NZ_BAET01000007.1"/>
</dbReference>
<dbReference type="AlphaFoldDB" id="H5T925"/>
<organism evidence="2 3">
    <name type="scientific">Glaciecola punicea ACAM 611</name>
    <dbReference type="NCBI Taxonomy" id="1121923"/>
    <lineage>
        <taxon>Bacteria</taxon>
        <taxon>Pseudomonadati</taxon>
        <taxon>Pseudomonadota</taxon>
        <taxon>Gammaproteobacteria</taxon>
        <taxon>Alteromonadales</taxon>
        <taxon>Alteromonadaceae</taxon>
        <taxon>Glaciecola</taxon>
    </lineage>
</organism>
<evidence type="ECO:0000313" key="2">
    <source>
        <dbReference type="EMBL" id="GAB54802.1"/>
    </source>
</evidence>
<name>H5T925_9ALTE</name>
<gene>
    <name evidence="2" type="ORF">GPUN_0662</name>
</gene>
<keyword evidence="1" id="KW-0812">Transmembrane</keyword>
<sequence length="110" mass="12355">MAIINCPSCNKTISDKAKSCSHCKHEFGDISAEDIRRKAAAKRYKAMQKIQNQSMLAMLLFIIGCYFAFLGDFPAGKNGILMYNASIAITIIGFIWYAINRVRITLIKRS</sequence>
<keyword evidence="1" id="KW-0472">Membrane</keyword>
<dbReference type="OrthoDB" id="8685152at2"/>
<dbReference type="STRING" id="56804.BAE46_08270"/>
<reference evidence="2 3" key="2">
    <citation type="journal article" date="2017" name="Antonie Van Leeuwenhoek">
        <title>Rhizobium rhizosphaerae sp. nov., a novel species isolated from rice rhizosphere.</title>
        <authorList>
            <person name="Zhao J.J."/>
            <person name="Zhang J."/>
            <person name="Zhang R.J."/>
            <person name="Zhang C.W."/>
            <person name="Yin H.Q."/>
            <person name="Zhang X.X."/>
        </authorList>
    </citation>
    <scope>NUCLEOTIDE SEQUENCE [LARGE SCALE GENOMIC DNA]</scope>
    <source>
        <strain evidence="2 3">ACAM 611</strain>
    </source>
</reference>
<dbReference type="eggNOG" id="ENOG503315X">
    <property type="taxonomic scope" value="Bacteria"/>
</dbReference>
<feature type="transmembrane region" description="Helical" evidence="1">
    <location>
        <begin position="55"/>
        <end position="74"/>
    </location>
</feature>
<accession>H5T925</accession>
<dbReference type="Proteomes" id="UP000053586">
    <property type="component" value="Unassembled WGS sequence"/>
</dbReference>
<keyword evidence="1" id="KW-1133">Transmembrane helix</keyword>
<keyword evidence="3" id="KW-1185">Reference proteome</keyword>
<proteinExistence type="predicted"/>
<comment type="caution">
    <text evidence="2">The sequence shown here is derived from an EMBL/GenBank/DDBJ whole genome shotgun (WGS) entry which is preliminary data.</text>
</comment>